<name>A0AAV9JFZ5_9PEZI</name>
<comment type="caution">
    <text evidence="2">The sequence shown here is derived from an EMBL/GenBank/DDBJ whole genome shotgun (WGS) entry which is preliminary data.</text>
</comment>
<feature type="region of interest" description="Disordered" evidence="1">
    <location>
        <begin position="18"/>
        <end position="40"/>
    </location>
</feature>
<gene>
    <name evidence="2" type="ORF">LTR36_004730</name>
</gene>
<feature type="compositionally biased region" description="Polar residues" evidence="1">
    <location>
        <begin position="26"/>
        <end position="40"/>
    </location>
</feature>
<feature type="region of interest" description="Disordered" evidence="1">
    <location>
        <begin position="177"/>
        <end position="212"/>
    </location>
</feature>
<dbReference type="Pfam" id="PF12843">
    <property type="entry name" value="QSregVF_b"/>
    <property type="match status" value="1"/>
</dbReference>
<dbReference type="AlphaFoldDB" id="A0AAV9JFZ5"/>
<dbReference type="EMBL" id="JAVFHQ010000028">
    <property type="protein sequence ID" value="KAK4543956.1"/>
    <property type="molecule type" value="Genomic_DNA"/>
</dbReference>
<accession>A0AAV9JFZ5</accession>
<proteinExistence type="predicted"/>
<organism evidence="2 3">
    <name type="scientific">Oleoguttula mirabilis</name>
    <dbReference type="NCBI Taxonomy" id="1507867"/>
    <lineage>
        <taxon>Eukaryota</taxon>
        <taxon>Fungi</taxon>
        <taxon>Dikarya</taxon>
        <taxon>Ascomycota</taxon>
        <taxon>Pezizomycotina</taxon>
        <taxon>Dothideomycetes</taxon>
        <taxon>Dothideomycetidae</taxon>
        <taxon>Mycosphaerellales</taxon>
        <taxon>Teratosphaeriaceae</taxon>
        <taxon>Oleoguttula</taxon>
    </lineage>
</organism>
<feature type="compositionally biased region" description="Low complexity" evidence="1">
    <location>
        <begin position="177"/>
        <end position="204"/>
    </location>
</feature>
<evidence type="ECO:0000256" key="1">
    <source>
        <dbReference type="SAM" id="MobiDB-lite"/>
    </source>
</evidence>
<evidence type="ECO:0000313" key="2">
    <source>
        <dbReference type="EMBL" id="KAK4543956.1"/>
    </source>
</evidence>
<reference evidence="2 3" key="1">
    <citation type="submission" date="2021-11" db="EMBL/GenBank/DDBJ databases">
        <title>Black yeast isolated from Biological Soil Crust.</title>
        <authorList>
            <person name="Kurbessoian T."/>
        </authorList>
    </citation>
    <scope>NUCLEOTIDE SEQUENCE [LARGE SCALE GENOMIC DNA]</scope>
    <source>
        <strain evidence="2 3">CCFEE 5522</strain>
    </source>
</reference>
<sequence>MLRDGGVDQNEVERFLGYKLPPSAPTPVSQPAGIQQPSPSTLANPVEDILIASSTIASSTYRSDPTKPYILTFGKQINHTLSTIPPAYIAWLKSNSVYETNAELRTAFDEWEKVPHAYRFPFGKHEGCTLAEVPPTYLNWLEENPAPAGQEDLRKELRKALAVHRKSEAGVQGALVSNTASTSTASTSTASASTASTAVASTTSTKRKKKPWVIPNDHTTDIRRYYYAGDRRQGQMWIGCNDAVRYFGADPKAMNAAGLRAHHKNQRFWLHQVFSYAQYYGTTKGETPTKALNKFKAKNYNK</sequence>
<protein>
    <submittedName>
        <fullName evidence="2">Uncharacterized protein</fullName>
    </submittedName>
</protein>
<keyword evidence="3" id="KW-1185">Reference proteome</keyword>
<dbReference type="InterPro" id="IPR024530">
    <property type="entry name" value="QSregVF_b"/>
</dbReference>
<evidence type="ECO:0000313" key="3">
    <source>
        <dbReference type="Proteomes" id="UP001324427"/>
    </source>
</evidence>
<dbReference type="Proteomes" id="UP001324427">
    <property type="component" value="Unassembled WGS sequence"/>
</dbReference>